<keyword evidence="2" id="KW-1185">Reference proteome</keyword>
<gene>
    <name evidence="1" type="ORF">ABK249_32180</name>
</gene>
<comment type="caution">
    <text evidence="1">The sequence shown here is derived from an EMBL/GenBank/DDBJ whole genome shotgun (WGS) entry which is preliminary data.</text>
</comment>
<accession>A0ABV0MFF8</accession>
<dbReference type="RefSeq" id="WP_227702601.1">
    <property type="nucleotide sequence ID" value="NZ_JBEAAL010000048.1"/>
</dbReference>
<protein>
    <submittedName>
        <fullName evidence="1">Uncharacterized protein</fullName>
    </submittedName>
</protein>
<organism evidence="1 2">
    <name type="scientific">Neorhizobium phenanthreniclasticum</name>
    <dbReference type="NCBI Taxonomy" id="3157917"/>
    <lineage>
        <taxon>Bacteria</taxon>
        <taxon>Pseudomonadati</taxon>
        <taxon>Pseudomonadota</taxon>
        <taxon>Alphaproteobacteria</taxon>
        <taxon>Hyphomicrobiales</taxon>
        <taxon>Rhizobiaceae</taxon>
        <taxon>Rhizobium/Agrobacterium group</taxon>
        <taxon>Neorhizobium</taxon>
    </lineage>
</organism>
<reference evidence="1 2" key="1">
    <citation type="submission" date="2024-05" db="EMBL/GenBank/DDBJ databases">
        <title>Neorhizobium sp. Rsf11, a plant growth promoting and heavy metal resistant PAH-degrader.</title>
        <authorList>
            <person name="Golubev S.N."/>
            <person name="Muratova A.Y."/>
            <person name="Markelova M.I."/>
        </authorList>
    </citation>
    <scope>NUCLEOTIDE SEQUENCE [LARGE SCALE GENOMIC DNA]</scope>
    <source>
        <strain evidence="1 2">Rsf11</strain>
    </source>
</reference>
<evidence type="ECO:0000313" key="1">
    <source>
        <dbReference type="EMBL" id="MEQ1409564.1"/>
    </source>
</evidence>
<name>A0ABV0MFF8_9HYPH</name>
<evidence type="ECO:0000313" key="2">
    <source>
        <dbReference type="Proteomes" id="UP001496627"/>
    </source>
</evidence>
<dbReference type="Pfam" id="PF11225">
    <property type="entry name" value="DUF3024"/>
    <property type="match status" value="1"/>
</dbReference>
<sequence>MAGRKGIWVRSPDRPVKPEAAEKRRIDAACEDFIDTFLKPRFLPEIRPTQWNYVVDIAGRWSGGRYRFVQRYRSGMQHNKGEEFDAPFARLDRMGPDRFDLHWYRHTGQWWKRHEGLTLSEALRALEEDGLLNPP</sequence>
<dbReference type="Proteomes" id="UP001496627">
    <property type="component" value="Unassembled WGS sequence"/>
</dbReference>
<dbReference type="InterPro" id="IPR021388">
    <property type="entry name" value="DUF3024"/>
</dbReference>
<proteinExistence type="predicted"/>
<dbReference type="EMBL" id="JBEAAL010000048">
    <property type="protein sequence ID" value="MEQ1409564.1"/>
    <property type="molecule type" value="Genomic_DNA"/>
</dbReference>